<keyword evidence="8" id="KW-1185">Reference proteome</keyword>
<feature type="compositionally biased region" description="Basic and acidic residues" evidence="6">
    <location>
        <begin position="122"/>
        <end position="141"/>
    </location>
</feature>
<evidence type="ECO:0000256" key="1">
    <source>
        <dbReference type="ARBA" id="ARBA00004300"/>
    </source>
</evidence>
<feature type="region of interest" description="Disordered" evidence="6">
    <location>
        <begin position="213"/>
        <end position="279"/>
    </location>
</feature>
<organism evidence="7 8">
    <name type="scientific">Blattamonas nauphoetae</name>
    <dbReference type="NCBI Taxonomy" id="2049346"/>
    <lineage>
        <taxon>Eukaryota</taxon>
        <taxon>Metamonada</taxon>
        <taxon>Preaxostyla</taxon>
        <taxon>Oxymonadida</taxon>
        <taxon>Blattamonas</taxon>
    </lineage>
</organism>
<feature type="region of interest" description="Disordered" evidence="6">
    <location>
        <begin position="116"/>
        <end position="151"/>
    </location>
</feature>
<gene>
    <name evidence="7" type="ORF">BLNAU_11570</name>
</gene>
<reference evidence="7 8" key="1">
    <citation type="journal article" date="2022" name="bioRxiv">
        <title>Genomics of Preaxostyla Flagellates Illuminates Evolutionary Transitions and the Path Towards Mitochondrial Loss.</title>
        <authorList>
            <person name="Novak L.V.F."/>
            <person name="Treitli S.C."/>
            <person name="Pyrih J."/>
            <person name="Halakuc P."/>
            <person name="Pipaliya S.V."/>
            <person name="Vacek V."/>
            <person name="Brzon O."/>
            <person name="Soukal P."/>
            <person name="Eme L."/>
            <person name="Dacks J.B."/>
            <person name="Karnkowska A."/>
            <person name="Elias M."/>
            <person name="Hampl V."/>
        </authorList>
    </citation>
    <scope>NUCLEOTIDE SEQUENCE [LARGE SCALE GENOMIC DNA]</scope>
    <source>
        <strain evidence="7">NAU3</strain>
        <tissue evidence="7">Gut</tissue>
    </source>
</reference>
<sequence>MAKVDVTGATAMHDLHVTDLFMNSGYITIGDPYTKGSEIPDRYKGKQFATNPVKKGRTDKELISRGYVPLASGDKYVDIDKMQRQEELAKTKKNISTKPFTPASPMKKMVGRGGPDAFLHGNPEHKPELDTKPRQKGDVKPTPRNFLCNPTKKGGYGYANTTIGRGTEFKYESDPYGGVKKDKKGDKGKGPTKPFVSMDNGQRKIDISMYSDEGIPKKKEKPKPKAKPITVPFKGMSHTRETINPFPEYFKSESKPRPKTQPVKVWKPSGTNDLSVPQPSIATTGIVARSTFERSMRH</sequence>
<dbReference type="InterPro" id="IPR029358">
    <property type="entry name" value="CFAP96"/>
</dbReference>
<dbReference type="Proteomes" id="UP001281761">
    <property type="component" value="Unassembled WGS sequence"/>
</dbReference>
<dbReference type="EMBL" id="JARBJD010000091">
    <property type="protein sequence ID" value="KAK2953436.1"/>
    <property type="molecule type" value="Genomic_DNA"/>
</dbReference>
<feature type="compositionally biased region" description="Polar residues" evidence="6">
    <location>
        <begin position="269"/>
        <end position="279"/>
    </location>
</feature>
<dbReference type="PANTHER" id="PTHR31144">
    <property type="entry name" value="UPF0602 PROTEIN C4ORF47"/>
    <property type="match status" value="1"/>
</dbReference>
<name>A0ABQ9XM02_9EUKA</name>
<evidence type="ECO:0000256" key="3">
    <source>
        <dbReference type="ARBA" id="ARBA00023212"/>
    </source>
</evidence>
<feature type="compositionally biased region" description="Basic and acidic residues" evidence="6">
    <location>
        <begin position="172"/>
        <end position="189"/>
    </location>
</feature>
<keyword evidence="3" id="KW-0206">Cytoskeleton</keyword>
<evidence type="ECO:0000256" key="2">
    <source>
        <dbReference type="ARBA" id="ARBA00022490"/>
    </source>
</evidence>
<proteinExistence type="inferred from homology"/>
<evidence type="ECO:0000256" key="6">
    <source>
        <dbReference type="SAM" id="MobiDB-lite"/>
    </source>
</evidence>
<evidence type="ECO:0000313" key="8">
    <source>
        <dbReference type="Proteomes" id="UP001281761"/>
    </source>
</evidence>
<evidence type="ECO:0000313" key="7">
    <source>
        <dbReference type="EMBL" id="KAK2953436.1"/>
    </source>
</evidence>
<accession>A0ABQ9XM02</accession>
<evidence type="ECO:0000256" key="4">
    <source>
        <dbReference type="ARBA" id="ARBA00035656"/>
    </source>
</evidence>
<dbReference type="Pfam" id="PF15239">
    <property type="entry name" value="CFAP96-like"/>
    <property type="match status" value="1"/>
</dbReference>
<comment type="similarity">
    <text evidence="4">Belongs to the CFAP96 family.</text>
</comment>
<feature type="region of interest" description="Disordered" evidence="6">
    <location>
        <begin position="172"/>
        <end position="199"/>
    </location>
</feature>
<comment type="subcellular location">
    <subcellularLocation>
        <location evidence="1">Cytoplasm</location>
        <location evidence="1">Cytoskeleton</location>
        <location evidence="1">Microtubule organizing center</location>
        <location evidence="1">Centrosome</location>
    </subcellularLocation>
</comment>
<protein>
    <recommendedName>
        <fullName evidence="5">Cilia-and flagella-associated protein 96</fullName>
    </recommendedName>
</protein>
<evidence type="ECO:0000256" key="5">
    <source>
        <dbReference type="ARBA" id="ARBA00035693"/>
    </source>
</evidence>
<dbReference type="PANTHER" id="PTHR31144:SF1">
    <property type="entry name" value="UPF0602 PROTEIN C4ORF47"/>
    <property type="match status" value="1"/>
</dbReference>
<comment type="caution">
    <text evidence="7">The sequence shown here is derived from an EMBL/GenBank/DDBJ whole genome shotgun (WGS) entry which is preliminary data.</text>
</comment>
<keyword evidence="2" id="KW-0963">Cytoplasm</keyword>